<evidence type="ECO:0000313" key="10">
    <source>
        <dbReference type="Proteomes" id="UP001549321"/>
    </source>
</evidence>
<dbReference type="EC" id="2.5.1.19" evidence="7"/>
<dbReference type="InterPro" id="IPR001986">
    <property type="entry name" value="Enolpyruvate_Tfrase_dom"/>
</dbReference>
<dbReference type="Gene3D" id="3.65.10.10">
    <property type="entry name" value="Enolpyruvate transferase domain"/>
    <property type="match status" value="2"/>
</dbReference>
<feature type="binding site" evidence="7">
    <location>
        <position position="30"/>
    </location>
    <ligand>
        <name>3-phosphoshikimate</name>
        <dbReference type="ChEBI" id="CHEBI:145989"/>
    </ligand>
</feature>
<evidence type="ECO:0000256" key="7">
    <source>
        <dbReference type="HAMAP-Rule" id="MF_00210"/>
    </source>
</evidence>
<dbReference type="PROSITE" id="PS00104">
    <property type="entry name" value="EPSP_SYNTHASE_1"/>
    <property type="match status" value="1"/>
</dbReference>
<dbReference type="PANTHER" id="PTHR21090">
    <property type="entry name" value="AROM/DEHYDROQUINATE SYNTHASE"/>
    <property type="match status" value="1"/>
</dbReference>
<dbReference type="CDD" id="cd01556">
    <property type="entry name" value="EPSP_synthase"/>
    <property type="match status" value="1"/>
</dbReference>
<feature type="binding site" evidence="7">
    <location>
        <position position="175"/>
    </location>
    <ligand>
        <name>3-phosphoshikimate</name>
        <dbReference type="ChEBI" id="CHEBI:145989"/>
    </ligand>
</feature>
<feature type="binding site" evidence="7">
    <location>
        <position position="402"/>
    </location>
    <ligand>
        <name>phosphoenolpyruvate</name>
        <dbReference type="ChEBI" id="CHEBI:58702"/>
    </ligand>
</feature>
<name>A0ABV2R2V2_9HYPH</name>
<comment type="catalytic activity">
    <reaction evidence="6">
        <text>3-phosphoshikimate + phosphoenolpyruvate = 5-O-(1-carboxyvinyl)-3-phosphoshikimate + phosphate</text>
        <dbReference type="Rhea" id="RHEA:21256"/>
        <dbReference type="ChEBI" id="CHEBI:43474"/>
        <dbReference type="ChEBI" id="CHEBI:57701"/>
        <dbReference type="ChEBI" id="CHEBI:58702"/>
        <dbReference type="ChEBI" id="CHEBI:145989"/>
        <dbReference type="EC" id="2.5.1.19"/>
    </reaction>
    <physiologicalReaction direction="left-to-right" evidence="6">
        <dbReference type="Rhea" id="RHEA:21257"/>
    </physiologicalReaction>
</comment>
<dbReference type="SUPFAM" id="SSF55205">
    <property type="entry name" value="EPT/RTPC-like"/>
    <property type="match status" value="1"/>
</dbReference>
<gene>
    <name evidence="7" type="primary">aroA</name>
    <name evidence="9" type="ORF">ABIE08_003555</name>
</gene>
<keyword evidence="5 7" id="KW-0057">Aromatic amino acid biosynthesis</keyword>
<accession>A0ABV2R2V2</accession>
<dbReference type="InterPro" id="IPR013792">
    <property type="entry name" value="RNA3'P_cycl/enolpyr_Trfase_a/b"/>
</dbReference>
<feature type="binding site" evidence="7">
    <location>
        <position position="328"/>
    </location>
    <ligand>
        <name>3-phosphoshikimate</name>
        <dbReference type="ChEBI" id="CHEBI:145989"/>
    </ligand>
</feature>
<keyword evidence="7" id="KW-0963">Cytoplasm</keyword>
<evidence type="ECO:0000256" key="5">
    <source>
        <dbReference type="ARBA" id="ARBA00023141"/>
    </source>
</evidence>
<feature type="binding site" evidence="7">
    <location>
        <position position="359"/>
    </location>
    <ligand>
        <name>phosphoenolpyruvate</name>
        <dbReference type="ChEBI" id="CHEBI:58702"/>
    </ligand>
</feature>
<dbReference type="HAMAP" id="MF_00210">
    <property type="entry name" value="EPSP_synth"/>
    <property type="match status" value="1"/>
</dbReference>
<dbReference type="EMBL" id="JBEPSM010000003">
    <property type="protein sequence ID" value="MET4635604.1"/>
    <property type="molecule type" value="Genomic_DNA"/>
</dbReference>
<dbReference type="Pfam" id="PF00275">
    <property type="entry name" value="EPSP_synthase"/>
    <property type="match status" value="1"/>
</dbReference>
<keyword evidence="10" id="KW-1185">Reference proteome</keyword>
<feature type="active site" description="Proton acceptor" evidence="7">
    <location>
        <position position="328"/>
    </location>
</feature>
<keyword evidence="3 7" id="KW-0028">Amino-acid biosynthesis</keyword>
<feature type="binding site" evidence="7">
    <location>
        <position position="355"/>
    </location>
    <ligand>
        <name>3-phosphoshikimate</name>
        <dbReference type="ChEBI" id="CHEBI:145989"/>
    </ligand>
</feature>
<dbReference type="InterPro" id="IPR023193">
    <property type="entry name" value="EPSP_synthase_CS"/>
</dbReference>
<dbReference type="NCBIfam" id="TIGR01356">
    <property type="entry name" value="aroA"/>
    <property type="match status" value="1"/>
</dbReference>
<sequence>MPSMSPSPAPLVAASARPLQGRVRVPGDKSISHRALMLGALAIGETTIDGLLEGDDVLATAAAMRAFGAIVTRTEPGRWRVRGVGVGGFLEPEDCIDFGNSGTGARLAMGLVASQAISVTFTGDASLRARPMGRILDPLRRMGVQVLARSKDRLPLTLKGPDITLPIEYRVPVPSARVKSAVLFAGLNTPGITTIIEPTPTRDHTERLLERFGAALEIDRNEDGERVVRLEGRRDLKAQPLVIPGDPSSAAFLIVAALLIDGSDLTIESMLLNPMRIGLIETLVEMGGAIEIDNRRTVGGEAVGDVRVRASRLRGVVVPAERAPSMIDEYPALAIAAAFAEGVTVMNGISELRLKESDRIAALAAGLGANGVTVEEGPESLAVTGGAARIGGGTVATRLDHRIAISFLVLGLAGHAPVTIDDSRAIDTHFPEFQALMNGLGAHFERAEPAAA</sequence>
<comment type="pathway">
    <text evidence="1 7">Metabolic intermediate biosynthesis; chorismate biosynthesis; chorismate from D-erythrose 4-phosphate and phosphoenolpyruvate: step 6/7.</text>
</comment>
<comment type="function">
    <text evidence="7">Catalyzes the transfer of the enolpyruvyl moiety of phosphoenolpyruvate (PEP) to the 5-hydroxyl of shikimate-3-phosphate (S3P) to produce enolpyruvyl shikimate-3-phosphate and inorganic phosphate.</text>
</comment>
<feature type="binding site" evidence="7">
    <location>
        <position position="29"/>
    </location>
    <ligand>
        <name>3-phosphoshikimate</name>
        <dbReference type="ChEBI" id="CHEBI:145989"/>
    </ligand>
</feature>
<feature type="binding site" evidence="7">
    <location>
        <position position="29"/>
    </location>
    <ligand>
        <name>phosphoenolpyruvate</name>
        <dbReference type="ChEBI" id="CHEBI:58702"/>
    </ligand>
</feature>
<feature type="binding site" evidence="7">
    <location>
        <position position="34"/>
    </location>
    <ligand>
        <name>3-phosphoshikimate</name>
        <dbReference type="ChEBI" id="CHEBI:145989"/>
    </ligand>
</feature>
<evidence type="ECO:0000256" key="2">
    <source>
        <dbReference type="ARBA" id="ARBA00009948"/>
    </source>
</evidence>
<dbReference type="PANTHER" id="PTHR21090:SF5">
    <property type="entry name" value="PENTAFUNCTIONAL AROM POLYPEPTIDE"/>
    <property type="match status" value="1"/>
</dbReference>
<evidence type="ECO:0000256" key="1">
    <source>
        <dbReference type="ARBA" id="ARBA00004811"/>
    </source>
</evidence>
<evidence type="ECO:0000256" key="3">
    <source>
        <dbReference type="ARBA" id="ARBA00022605"/>
    </source>
</evidence>
<reference evidence="9 10" key="1">
    <citation type="submission" date="2024-06" db="EMBL/GenBank/DDBJ databases">
        <title>Sorghum-associated microbial communities from plants grown in Nebraska, USA.</title>
        <authorList>
            <person name="Schachtman D."/>
        </authorList>
    </citation>
    <scope>NUCLEOTIDE SEQUENCE [LARGE SCALE GENOMIC DNA]</scope>
    <source>
        <strain evidence="9 10">3207</strain>
    </source>
</reference>
<comment type="subunit">
    <text evidence="7">Monomer.</text>
</comment>
<evidence type="ECO:0000313" key="9">
    <source>
        <dbReference type="EMBL" id="MET4635604.1"/>
    </source>
</evidence>
<protein>
    <recommendedName>
        <fullName evidence="7">3-phosphoshikimate 1-carboxyvinyltransferase</fullName>
        <ecNumber evidence="7">2.5.1.19</ecNumber>
    </recommendedName>
    <alternativeName>
        <fullName evidence="7">5-enolpyruvylshikimate-3-phosphate synthase</fullName>
        <shortName evidence="7">EPSP synthase</shortName>
        <shortName evidence="7">EPSPS</shortName>
    </alternativeName>
</protein>
<feature type="binding site" evidence="7">
    <location>
        <position position="130"/>
    </location>
    <ligand>
        <name>phosphoenolpyruvate</name>
        <dbReference type="ChEBI" id="CHEBI:58702"/>
    </ligand>
</feature>
<evidence type="ECO:0000256" key="6">
    <source>
        <dbReference type="ARBA" id="ARBA00044633"/>
    </source>
</evidence>
<dbReference type="InterPro" id="IPR036968">
    <property type="entry name" value="Enolpyruvate_Tfrase_sf"/>
</dbReference>
<dbReference type="Proteomes" id="UP001549321">
    <property type="component" value="Unassembled WGS sequence"/>
</dbReference>
<dbReference type="InterPro" id="IPR006264">
    <property type="entry name" value="EPSP_synthase"/>
</dbReference>
<evidence type="ECO:0000256" key="4">
    <source>
        <dbReference type="ARBA" id="ARBA00022679"/>
    </source>
</evidence>
<dbReference type="PROSITE" id="PS00885">
    <property type="entry name" value="EPSP_SYNTHASE_2"/>
    <property type="match status" value="1"/>
</dbReference>
<dbReference type="GO" id="GO:0003866">
    <property type="term" value="F:3-phosphoshikimate 1-carboxyvinyltransferase activity"/>
    <property type="evidence" value="ECO:0007669"/>
    <property type="project" value="UniProtKB-EC"/>
</dbReference>
<feature type="binding site" evidence="7">
    <location>
        <position position="102"/>
    </location>
    <ligand>
        <name>phosphoenolpyruvate</name>
        <dbReference type="ChEBI" id="CHEBI:58702"/>
    </ligand>
</feature>
<evidence type="ECO:0000259" key="8">
    <source>
        <dbReference type="Pfam" id="PF00275"/>
    </source>
</evidence>
<keyword evidence="4 7" id="KW-0808">Transferase</keyword>
<comment type="caution">
    <text evidence="9">The sequence shown here is derived from an EMBL/GenBank/DDBJ whole genome shotgun (WGS) entry which is preliminary data.</text>
</comment>
<proteinExistence type="inferred from homology"/>
<comment type="similarity">
    <text evidence="2 7">Belongs to the EPSP synthase family.</text>
</comment>
<comment type="caution">
    <text evidence="7">Lacks conserved residue(s) required for the propagation of feature annotation.</text>
</comment>
<dbReference type="PIRSF" id="PIRSF000505">
    <property type="entry name" value="EPSPS"/>
    <property type="match status" value="1"/>
</dbReference>
<organism evidence="9 10">
    <name type="scientific">Kaistia defluvii</name>
    <dbReference type="NCBI Taxonomy" id="410841"/>
    <lineage>
        <taxon>Bacteria</taxon>
        <taxon>Pseudomonadati</taxon>
        <taxon>Pseudomonadota</taxon>
        <taxon>Alphaproteobacteria</taxon>
        <taxon>Hyphomicrobiales</taxon>
        <taxon>Kaistiaceae</taxon>
        <taxon>Kaistia</taxon>
    </lineage>
</organism>
<feature type="domain" description="Enolpyruvate transferase" evidence="8">
    <location>
        <begin position="17"/>
        <end position="434"/>
    </location>
</feature>
<comment type="subcellular location">
    <subcellularLocation>
        <location evidence="7">Cytoplasm</location>
    </subcellularLocation>
</comment>